<dbReference type="InterPro" id="IPR006461">
    <property type="entry name" value="PLAC_motif_containing"/>
</dbReference>
<keyword evidence="1" id="KW-1133">Transmembrane helix</keyword>
<dbReference type="STRING" id="431595.K3W9N1"/>
<evidence type="ECO:0008006" key="4">
    <source>
        <dbReference type="Google" id="ProtNLM"/>
    </source>
</evidence>
<sequence>MMTPTPATEGVDPNGIVVGKWKMGLWNLCAVCIPNGFMATFCPGVSLAQICARLGLVKFHYVIAAWLLLWILAIVAAATDNGVVTTLCVIAAVLMALFVTRIRWRIRYLFSIPGSVIEDVMYSFLCGWCVIAQMATHVESYDAGTMAFAPRSTLNGYSFG</sequence>
<reference evidence="3" key="1">
    <citation type="journal article" date="2010" name="Genome Biol.">
        <title>Genome sequence of the necrotrophic plant pathogen Pythium ultimum reveals original pathogenicity mechanisms and effector repertoire.</title>
        <authorList>
            <person name="Levesque C.A."/>
            <person name="Brouwer H."/>
            <person name="Cano L."/>
            <person name="Hamilton J.P."/>
            <person name="Holt C."/>
            <person name="Huitema E."/>
            <person name="Raffaele S."/>
            <person name="Robideau G.P."/>
            <person name="Thines M."/>
            <person name="Win J."/>
            <person name="Zerillo M.M."/>
            <person name="Beakes G.W."/>
            <person name="Boore J.L."/>
            <person name="Busam D."/>
            <person name="Dumas B."/>
            <person name="Ferriera S."/>
            <person name="Fuerstenberg S.I."/>
            <person name="Gachon C.M."/>
            <person name="Gaulin E."/>
            <person name="Govers F."/>
            <person name="Grenville-Briggs L."/>
            <person name="Horner N."/>
            <person name="Hostetler J."/>
            <person name="Jiang R.H."/>
            <person name="Johnson J."/>
            <person name="Krajaejun T."/>
            <person name="Lin H."/>
            <person name="Meijer H.J."/>
            <person name="Moore B."/>
            <person name="Morris P."/>
            <person name="Phuntmart V."/>
            <person name="Puiu D."/>
            <person name="Shetty J."/>
            <person name="Stajich J.E."/>
            <person name="Tripathy S."/>
            <person name="Wawra S."/>
            <person name="van West P."/>
            <person name="Whitty B.R."/>
            <person name="Coutinho P.M."/>
            <person name="Henrissat B."/>
            <person name="Martin F."/>
            <person name="Thomas P.D."/>
            <person name="Tyler B.M."/>
            <person name="De Vries R.P."/>
            <person name="Kamoun S."/>
            <person name="Yandell M."/>
            <person name="Tisserat N."/>
            <person name="Buell C.R."/>
        </authorList>
    </citation>
    <scope>NUCLEOTIDE SEQUENCE</scope>
    <source>
        <strain evidence="3">DAOM:BR144</strain>
    </source>
</reference>
<dbReference type="EnsemblProtists" id="PYU1_T001672">
    <property type="protein sequence ID" value="PYU1_T001672"/>
    <property type="gene ID" value="PYU1_G001671"/>
</dbReference>
<dbReference type="VEuPathDB" id="FungiDB:PYU1_G001671"/>
<reference evidence="2" key="3">
    <citation type="submission" date="2015-02" db="UniProtKB">
        <authorList>
            <consortium name="EnsemblProtists"/>
        </authorList>
    </citation>
    <scope>IDENTIFICATION</scope>
    <source>
        <strain evidence="2">DAOM BR144</strain>
    </source>
</reference>
<dbReference type="AlphaFoldDB" id="K3W9N1"/>
<evidence type="ECO:0000313" key="3">
    <source>
        <dbReference type="Proteomes" id="UP000019132"/>
    </source>
</evidence>
<reference evidence="3" key="2">
    <citation type="submission" date="2010-04" db="EMBL/GenBank/DDBJ databases">
        <authorList>
            <person name="Buell R."/>
            <person name="Hamilton J."/>
            <person name="Hostetler J."/>
        </authorList>
    </citation>
    <scope>NUCLEOTIDE SEQUENCE [LARGE SCALE GENOMIC DNA]</scope>
    <source>
        <strain evidence="3">DAOM:BR144</strain>
    </source>
</reference>
<dbReference type="EMBL" id="GL376626">
    <property type="status" value="NOT_ANNOTATED_CDS"/>
    <property type="molecule type" value="Genomic_DNA"/>
</dbReference>
<dbReference type="OMA" id="GKWKMGL"/>
<dbReference type="Pfam" id="PF04749">
    <property type="entry name" value="PLAC8"/>
    <property type="match status" value="1"/>
</dbReference>
<feature type="transmembrane region" description="Helical" evidence="1">
    <location>
        <begin position="25"/>
        <end position="47"/>
    </location>
</feature>
<evidence type="ECO:0000313" key="2">
    <source>
        <dbReference type="EnsemblProtists" id="PYU1_T001672"/>
    </source>
</evidence>
<name>K3W9N1_GLOUD</name>
<dbReference type="HOGENOM" id="CLU_087144_0_1_1"/>
<evidence type="ECO:0000256" key="1">
    <source>
        <dbReference type="SAM" id="Phobius"/>
    </source>
</evidence>
<dbReference type="NCBIfam" id="TIGR01571">
    <property type="entry name" value="A_thal_Cys_rich"/>
    <property type="match status" value="1"/>
</dbReference>
<feature type="transmembrane region" description="Helical" evidence="1">
    <location>
        <begin position="59"/>
        <end position="78"/>
    </location>
</feature>
<organism evidence="2 3">
    <name type="scientific">Globisporangium ultimum (strain ATCC 200006 / CBS 805.95 / DAOM BR144)</name>
    <name type="common">Pythium ultimum</name>
    <dbReference type="NCBI Taxonomy" id="431595"/>
    <lineage>
        <taxon>Eukaryota</taxon>
        <taxon>Sar</taxon>
        <taxon>Stramenopiles</taxon>
        <taxon>Oomycota</taxon>
        <taxon>Peronosporomycetes</taxon>
        <taxon>Pythiales</taxon>
        <taxon>Pythiaceae</taxon>
        <taxon>Globisporangium</taxon>
    </lineage>
</organism>
<accession>K3W9N1</accession>
<keyword evidence="1" id="KW-0472">Membrane</keyword>
<protein>
    <recommendedName>
        <fullName evidence="4">Transmembrane protein</fullName>
    </recommendedName>
</protein>
<keyword evidence="3" id="KW-1185">Reference proteome</keyword>
<dbReference type="InParanoid" id="K3W9N1"/>
<proteinExistence type="predicted"/>
<dbReference type="Proteomes" id="UP000019132">
    <property type="component" value="Unassembled WGS sequence"/>
</dbReference>
<feature type="transmembrane region" description="Helical" evidence="1">
    <location>
        <begin position="84"/>
        <end position="102"/>
    </location>
</feature>
<dbReference type="eggNOG" id="ENOG502SPNV">
    <property type="taxonomic scope" value="Eukaryota"/>
</dbReference>
<keyword evidence="1" id="KW-0812">Transmembrane</keyword>